<dbReference type="GO" id="GO:0003700">
    <property type="term" value="F:DNA-binding transcription factor activity"/>
    <property type="evidence" value="ECO:0007669"/>
    <property type="project" value="InterPro"/>
</dbReference>
<accession>A0A1H3DGM9</accession>
<dbReference type="GO" id="GO:0043565">
    <property type="term" value="F:sequence-specific DNA binding"/>
    <property type="evidence" value="ECO:0007669"/>
    <property type="project" value="TreeGrafter"/>
</dbReference>
<dbReference type="Gene3D" id="3.40.190.290">
    <property type="match status" value="1"/>
</dbReference>
<dbReference type="InterPro" id="IPR058163">
    <property type="entry name" value="LysR-type_TF_proteobact-type"/>
</dbReference>
<evidence type="ECO:0000256" key="3">
    <source>
        <dbReference type="ARBA" id="ARBA00023125"/>
    </source>
</evidence>
<protein>
    <submittedName>
        <fullName evidence="6">Transcriptional regulator, LysR family</fullName>
    </submittedName>
</protein>
<dbReference type="InterPro" id="IPR036390">
    <property type="entry name" value="WH_DNA-bd_sf"/>
</dbReference>
<dbReference type="Gene3D" id="1.10.10.10">
    <property type="entry name" value="Winged helix-like DNA-binding domain superfamily/Winged helix DNA-binding domain"/>
    <property type="match status" value="1"/>
</dbReference>
<dbReference type="OrthoDB" id="9786526at2"/>
<dbReference type="RefSeq" id="WP_090230812.1">
    <property type="nucleotide sequence ID" value="NZ_FNNU01000005.1"/>
</dbReference>
<dbReference type="CDD" id="cd08472">
    <property type="entry name" value="PBP2_CrgA_like_3"/>
    <property type="match status" value="1"/>
</dbReference>
<dbReference type="STRING" id="1007099.SAMN05216287_3419"/>
<dbReference type="PANTHER" id="PTHR30537:SF72">
    <property type="entry name" value="LYSR FAMILY TRANSCRIPTIONAL REGULATOR"/>
    <property type="match status" value="1"/>
</dbReference>
<organism evidence="6 7">
    <name type="scientific">Pseudomonas kuykendallii</name>
    <dbReference type="NCBI Taxonomy" id="1007099"/>
    <lineage>
        <taxon>Bacteria</taxon>
        <taxon>Pseudomonadati</taxon>
        <taxon>Pseudomonadota</taxon>
        <taxon>Gammaproteobacteria</taxon>
        <taxon>Pseudomonadales</taxon>
        <taxon>Pseudomonadaceae</taxon>
        <taxon>Pseudomonas</taxon>
    </lineage>
</organism>
<evidence type="ECO:0000256" key="2">
    <source>
        <dbReference type="ARBA" id="ARBA00023015"/>
    </source>
</evidence>
<evidence type="ECO:0000313" key="6">
    <source>
        <dbReference type="EMBL" id="SDX65565.1"/>
    </source>
</evidence>
<gene>
    <name evidence="6" type="ORF">SAMN05216287_3419</name>
</gene>
<dbReference type="AlphaFoldDB" id="A0A1H3DGM9"/>
<dbReference type="PANTHER" id="PTHR30537">
    <property type="entry name" value="HTH-TYPE TRANSCRIPTIONAL REGULATOR"/>
    <property type="match status" value="1"/>
</dbReference>
<keyword evidence="4" id="KW-0804">Transcription</keyword>
<evidence type="ECO:0000259" key="5">
    <source>
        <dbReference type="PROSITE" id="PS50931"/>
    </source>
</evidence>
<name>A0A1H3DGM9_9PSED</name>
<dbReference type="SUPFAM" id="SSF53850">
    <property type="entry name" value="Periplasmic binding protein-like II"/>
    <property type="match status" value="1"/>
</dbReference>
<dbReference type="InterPro" id="IPR000847">
    <property type="entry name" value="LysR_HTH_N"/>
</dbReference>
<dbReference type="SUPFAM" id="SSF46785">
    <property type="entry name" value="Winged helix' DNA-binding domain"/>
    <property type="match status" value="1"/>
</dbReference>
<dbReference type="Pfam" id="PF00126">
    <property type="entry name" value="HTH_1"/>
    <property type="match status" value="1"/>
</dbReference>
<dbReference type="InterPro" id="IPR005119">
    <property type="entry name" value="LysR_subst-bd"/>
</dbReference>
<feature type="domain" description="HTH lysR-type" evidence="5">
    <location>
        <begin position="1"/>
        <end position="59"/>
    </location>
</feature>
<keyword evidence="3" id="KW-0238">DNA-binding</keyword>
<keyword evidence="2" id="KW-0805">Transcription regulation</keyword>
<dbReference type="InterPro" id="IPR036388">
    <property type="entry name" value="WH-like_DNA-bd_sf"/>
</dbReference>
<proteinExistence type="inferred from homology"/>
<evidence type="ECO:0000256" key="4">
    <source>
        <dbReference type="ARBA" id="ARBA00023163"/>
    </source>
</evidence>
<dbReference type="FunFam" id="1.10.10.10:FF:000001">
    <property type="entry name" value="LysR family transcriptional regulator"/>
    <property type="match status" value="1"/>
</dbReference>
<evidence type="ECO:0000313" key="7">
    <source>
        <dbReference type="Proteomes" id="UP000243778"/>
    </source>
</evidence>
<dbReference type="Proteomes" id="UP000243778">
    <property type="component" value="Unassembled WGS sequence"/>
</dbReference>
<evidence type="ECO:0000256" key="1">
    <source>
        <dbReference type="ARBA" id="ARBA00009437"/>
    </source>
</evidence>
<reference evidence="7" key="1">
    <citation type="submission" date="2016-10" db="EMBL/GenBank/DDBJ databases">
        <authorList>
            <person name="Varghese N."/>
            <person name="Submissions S."/>
        </authorList>
    </citation>
    <scope>NUCLEOTIDE SEQUENCE [LARGE SCALE GENOMIC DNA]</scope>
    <source>
        <strain evidence="7">NRRL B-59562</strain>
    </source>
</reference>
<dbReference type="PROSITE" id="PS50931">
    <property type="entry name" value="HTH_LYSR"/>
    <property type="match status" value="1"/>
</dbReference>
<dbReference type="Pfam" id="PF03466">
    <property type="entry name" value="LysR_substrate"/>
    <property type="match status" value="1"/>
</dbReference>
<keyword evidence="7" id="KW-1185">Reference proteome</keyword>
<dbReference type="GO" id="GO:0006351">
    <property type="term" value="P:DNA-templated transcription"/>
    <property type="evidence" value="ECO:0007669"/>
    <property type="project" value="TreeGrafter"/>
</dbReference>
<sequence length="304" mass="33527">MDRFLAMQLFTRIVEMGAFGRAGESLGLAPASSSQLIRQLESHLGVQLLQRTTRQVSPTVDGAEFYERCVRLLADLDDAEGSFSEARRNPRGKLRIDLSHSLARLVVIPRIPAFCSRYPQIELEVGTSDRTLDLIREGVDCVLRGGAPLDPGLVARPVTQLTQVTCASPAYLTARGVPRTLAQLDDHRAIDFIGSSGQRFELEFQVAGATQTRRLPAQIAVNGADAYVAACEAGLGLIQVPVYHVTEQLRAGSLVEVLADCRPPVYPLSVVYPPHRQLSRRVRVFVDWLVELFEQPDWMAGPDR</sequence>
<comment type="similarity">
    <text evidence="1">Belongs to the LysR transcriptional regulatory family.</text>
</comment>
<dbReference type="EMBL" id="FNNU01000005">
    <property type="protein sequence ID" value="SDX65565.1"/>
    <property type="molecule type" value="Genomic_DNA"/>
</dbReference>